<keyword evidence="1" id="KW-0732">Signal</keyword>
<reference evidence="3" key="2">
    <citation type="submission" date="2011-02" db="EMBL/GenBank/DDBJ databases">
        <title>The complete genome of Desulfurobacterium thermolithotrophum DSM 11699.</title>
        <authorList>
            <consortium name="US DOE Joint Genome Institute (JGI-PGF)"/>
            <person name="Lucas S."/>
            <person name="Copeland A."/>
            <person name="Lapidus A."/>
            <person name="Bruce D."/>
            <person name="Goodwin L."/>
            <person name="Pitluck S."/>
            <person name="Kyrpides N."/>
            <person name="Mavromatis K."/>
            <person name="Pagani I."/>
            <person name="Ivanova N."/>
            <person name="Mikhailova N."/>
            <person name="Daligault H."/>
            <person name="Detter J.C."/>
            <person name="Tapia R."/>
            <person name="Han C."/>
            <person name="Land M."/>
            <person name="Hauser L."/>
            <person name="Markowitz V."/>
            <person name="Cheng J.-F."/>
            <person name="Hugenholtz P."/>
            <person name="Woyke T."/>
            <person name="Wu D."/>
            <person name="Spring S."/>
            <person name="Brambilla E."/>
            <person name="Klenk H.-P."/>
            <person name="Eisen J.A."/>
        </authorList>
    </citation>
    <scope>NUCLEOTIDE SEQUENCE [LARGE SCALE GENOMIC DNA]</scope>
    <source>
        <strain evidence="3">DSM 11699 / BSA</strain>
    </source>
</reference>
<dbReference type="KEGG" id="dte:Dester_0291"/>
<dbReference type="PROSITE" id="PS51257">
    <property type="entry name" value="PROKAR_LIPOPROTEIN"/>
    <property type="match status" value="1"/>
</dbReference>
<dbReference type="STRING" id="868864.Dester_0291"/>
<dbReference type="Proteomes" id="UP000007102">
    <property type="component" value="Chromosome"/>
</dbReference>
<evidence type="ECO:0008006" key="4">
    <source>
        <dbReference type="Google" id="ProtNLM"/>
    </source>
</evidence>
<accession>F0S1U2</accession>
<keyword evidence="3" id="KW-1185">Reference proteome</keyword>
<feature type="chain" id="PRO_5003255812" description="Lipoprotein" evidence="1">
    <location>
        <begin position="21"/>
        <end position="126"/>
    </location>
</feature>
<dbReference type="InParanoid" id="F0S1U2"/>
<dbReference type="HOGENOM" id="CLU_2083735_0_0_0"/>
<protein>
    <recommendedName>
        <fullName evidence="4">Lipoprotein</fullName>
    </recommendedName>
</protein>
<dbReference type="AlphaFoldDB" id="F0S1U2"/>
<name>F0S1U2_DESTD</name>
<dbReference type="RefSeq" id="WP_013637906.1">
    <property type="nucleotide sequence ID" value="NC_015185.1"/>
</dbReference>
<reference evidence="2 3" key="1">
    <citation type="journal article" date="2011" name="Stand. Genomic Sci.">
        <title>Complete genome sequence of the thermophilic sulfur-reducer Desulfurobacterium thermolithotrophum type strain (BSA(T)) from a deep-sea hydrothermal vent.</title>
        <authorList>
            <person name="Goker M."/>
            <person name="Daligault H."/>
            <person name="Mwirichia R."/>
            <person name="Lapidus A."/>
            <person name="Lucas S."/>
            <person name="Deshpande S."/>
            <person name="Pagani I."/>
            <person name="Tapia R."/>
            <person name="Cheng J.F."/>
            <person name="Goodwin L."/>
            <person name="Pitluck S."/>
            <person name="Liolios K."/>
            <person name="Ivanova N."/>
            <person name="Mavromatis K."/>
            <person name="Mikhailova N."/>
            <person name="Pati A."/>
            <person name="Chen A."/>
            <person name="Palaniappan K."/>
            <person name="Han C."/>
            <person name="Land M."/>
            <person name="Hauser L."/>
            <person name="Pan C."/>
            <person name="Brambilla E.M."/>
            <person name="Rohde M."/>
            <person name="Spring S."/>
            <person name="Sikorski J."/>
            <person name="Wirth R."/>
            <person name="Detter J.C."/>
            <person name="Woyke T."/>
            <person name="Bristow J."/>
            <person name="Eisen J.A."/>
            <person name="Markowitz V."/>
            <person name="Hugenholtz P."/>
            <person name="Kyrpides N.C."/>
            <person name="Klenk H.P."/>
        </authorList>
    </citation>
    <scope>NUCLEOTIDE SEQUENCE [LARGE SCALE GENOMIC DNA]</scope>
    <source>
        <strain evidence="3">DSM 11699 / BSA</strain>
    </source>
</reference>
<evidence type="ECO:0000313" key="2">
    <source>
        <dbReference type="EMBL" id="ADY72947.1"/>
    </source>
</evidence>
<gene>
    <name evidence="2" type="ordered locus">Dester_0291</name>
</gene>
<organism evidence="2 3">
    <name type="scientific">Desulfurobacterium thermolithotrophum (strain DSM 11699 / BSA)</name>
    <dbReference type="NCBI Taxonomy" id="868864"/>
    <lineage>
        <taxon>Bacteria</taxon>
        <taxon>Pseudomonadati</taxon>
        <taxon>Aquificota</taxon>
        <taxon>Aquificia</taxon>
        <taxon>Desulfurobacteriales</taxon>
        <taxon>Desulfurobacteriaceae</taxon>
        <taxon>Desulfurobacterium</taxon>
    </lineage>
</organism>
<dbReference type="OrthoDB" id="15378at2"/>
<feature type="signal peptide" evidence="1">
    <location>
        <begin position="1"/>
        <end position="20"/>
    </location>
</feature>
<evidence type="ECO:0000313" key="3">
    <source>
        <dbReference type="Proteomes" id="UP000007102"/>
    </source>
</evidence>
<proteinExistence type="predicted"/>
<dbReference type="EMBL" id="CP002543">
    <property type="protein sequence ID" value="ADY72947.1"/>
    <property type="molecule type" value="Genomic_DNA"/>
</dbReference>
<evidence type="ECO:0000256" key="1">
    <source>
        <dbReference type="SAM" id="SignalP"/>
    </source>
</evidence>
<sequence length="126" mass="14224">MKTKKLAFLFTLLITSFSCASFKVNGEATFRLETIGNILKRCNSFENQKVTLRAKYMGWNCPAECKNPGITRSDSCIVDSTGCIYVRATGGLNPITDKRKEYIFKGIVKKFKNICYLEVVEADETK</sequence>
<dbReference type="eggNOG" id="ENOG503494Q">
    <property type="taxonomic scope" value="Bacteria"/>
</dbReference>